<evidence type="ECO:0000313" key="3">
    <source>
        <dbReference type="Proteomes" id="UP000807342"/>
    </source>
</evidence>
<dbReference type="CDD" id="cd18186">
    <property type="entry name" value="BTB_POZ_ZBTB_KLHL-like"/>
    <property type="match status" value="1"/>
</dbReference>
<gene>
    <name evidence="2" type="ORF">P691DRAFT_730852</name>
</gene>
<dbReference type="InterPro" id="IPR011333">
    <property type="entry name" value="SKP1/BTB/POZ_sf"/>
</dbReference>
<proteinExistence type="predicted"/>
<dbReference type="OrthoDB" id="3199068at2759"/>
<reference evidence="2" key="1">
    <citation type="submission" date="2020-11" db="EMBL/GenBank/DDBJ databases">
        <authorList>
            <consortium name="DOE Joint Genome Institute"/>
            <person name="Ahrendt S."/>
            <person name="Riley R."/>
            <person name="Andreopoulos W."/>
            <person name="Labutti K."/>
            <person name="Pangilinan J."/>
            <person name="Ruiz-Duenas F.J."/>
            <person name="Barrasa J.M."/>
            <person name="Sanchez-Garcia M."/>
            <person name="Camarero S."/>
            <person name="Miyauchi S."/>
            <person name="Serrano A."/>
            <person name="Linde D."/>
            <person name="Babiker R."/>
            <person name="Drula E."/>
            <person name="Ayuso-Fernandez I."/>
            <person name="Pacheco R."/>
            <person name="Padilla G."/>
            <person name="Ferreira P."/>
            <person name="Barriuso J."/>
            <person name="Kellner H."/>
            <person name="Castanera R."/>
            <person name="Alfaro M."/>
            <person name="Ramirez L."/>
            <person name="Pisabarro A.G."/>
            <person name="Kuo A."/>
            <person name="Tritt A."/>
            <person name="Lipzen A."/>
            <person name="He G."/>
            <person name="Yan M."/>
            <person name="Ng V."/>
            <person name="Cullen D."/>
            <person name="Martin F."/>
            <person name="Rosso M.-N."/>
            <person name="Henrissat B."/>
            <person name="Hibbett D."/>
            <person name="Martinez A.T."/>
            <person name="Grigoriev I.V."/>
        </authorList>
    </citation>
    <scope>NUCLEOTIDE SEQUENCE</scope>
    <source>
        <strain evidence="2">MF-IS2</strain>
    </source>
</reference>
<comment type="caution">
    <text evidence="2">The sequence shown here is derived from an EMBL/GenBank/DDBJ whole genome shotgun (WGS) entry which is preliminary data.</text>
</comment>
<accession>A0A9P5XEH1</accession>
<evidence type="ECO:0000259" key="1">
    <source>
        <dbReference type="PROSITE" id="PS50097"/>
    </source>
</evidence>
<protein>
    <recommendedName>
        <fullName evidence="1">BTB domain-containing protein</fullName>
    </recommendedName>
</protein>
<organism evidence="2 3">
    <name type="scientific">Macrolepiota fuliginosa MF-IS2</name>
    <dbReference type="NCBI Taxonomy" id="1400762"/>
    <lineage>
        <taxon>Eukaryota</taxon>
        <taxon>Fungi</taxon>
        <taxon>Dikarya</taxon>
        <taxon>Basidiomycota</taxon>
        <taxon>Agaricomycotina</taxon>
        <taxon>Agaricomycetes</taxon>
        <taxon>Agaricomycetidae</taxon>
        <taxon>Agaricales</taxon>
        <taxon>Agaricineae</taxon>
        <taxon>Agaricaceae</taxon>
        <taxon>Macrolepiota</taxon>
    </lineage>
</organism>
<evidence type="ECO:0000313" key="2">
    <source>
        <dbReference type="EMBL" id="KAF9447811.1"/>
    </source>
</evidence>
<feature type="domain" description="BTB" evidence="1">
    <location>
        <begin position="259"/>
        <end position="326"/>
    </location>
</feature>
<keyword evidence="3" id="KW-1185">Reference proteome</keyword>
<dbReference type="AlphaFoldDB" id="A0A9P5XEH1"/>
<dbReference type="SMART" id="SM00225">
    <property type="entry name" value="BTB"/>
    <property type="match status" value="2"/>
</dbReference>
<dbReference type="Pfam" id="PF00651">
    <property type="entry name" value="BTB"/>
    <property type="match status" value="1"/>
</dbReference>
<dbReference type="PANTHER" id="PTHR47022:SF1">
    <property type="entry name" value="BTB AND MATH DOMAIN-CONTAINING PROTEIN 36-RELATED"/>
    <property type="match status" value="1"/>
</dbReference>
<dbReference type="PROSITE" id="PS50097">
    <property type="entry name" value="BTB"/>
    <property type="match status" value="1"/>
</dbReference>
<dbReference type="EMBL" id="MU151185">
    <property type="protein sequence ID" value="KAF9447811.1"/>
    <property type="molecule type" value="Genomic_DNA"/>
</dbReference>
<dbReference type="Proteomes" id="UP000807342">
    <property type="component" value="Unassembled WGS sequence"/>
</dbReference>
<dbReference type="SUPFAM" id="SSF54695">
    <property type="entry name" value="POZ domain"/>
    <property type="match status" value="1"/>
</dbReference>
<dbReference type="Gene3D" id="3.30.710.10">
    <property type="entry name" value="Potassium Channel Kv1.1, Chain A"/>
    <property type="match status" value="2"/>
</dbReference>
<dbReference type="PANTHER" id="PTHR47022">
    <property type="entry name" value="BTB AND MATH DOMAIN-CONTAINING PROTEIN 36-RELATED"/>
    <property type="match status" value="1"/>
</dbReference>
<name>A0A9P5XEH1_9AGAR</name>
<sequence length="469" mass="53620">MPQVTHHDVEYYIEPLIFHVEGVLFRVPREYLIQESPVLLEMLALLQPATDNEGVGGEGVADAKPLTLPDTITALSFRALLQVLYSYNRPANSEAGLSKDDWITLLELSRNWAMTRMRKMAIEQLAPLFNDDPAHKWNLAKKYGIHDWVRPALERLIRRGSSLGNREFEMLDQETLLKLGAIRESCYPVLRDSDPNRYGSHSGKNTAIDHWDIRQQRGQISVTLNSSIFTCPTPPKHSADQVLVPVTDGPKRNGEFYVEKVVFQVEDNLYKVSNQPFSQHSPFFRRCFESRGFVKFDHRDPLVIDADVTRTDFECLLRFFFPPKLSGEWEPSSTQWASILRLSEKWGMDEVKNLAAQKMENPNSGDVVMKLRMAQELGVQGWFASGMKELVTRQQSLSSDECQVLKSQHILQVLNLRERAHHRTQHYHYDSPTAFGSHSSTRSVTHMLPERGEIPDGDCDLTAKLADLF</sequence>
<dbReference type="InterPro" id="IPR000210">
    <property type="entry name" value="BTB/POZ_dom"/>
</dbReference>